<evidence type="ECO:0000313" key="3">
    <source>
        <dbReference type="Proteomes" id="UP000018895"/>
    </source>
</evidence>
<reference evidence="2" key="1">
    <citation type="journal article" date="2014" name="Genome Announc.">
        <title>Draft Genome Sequences of Three Alkaliphilic Bacillus Strains, Bacillus wakoensis JCM 9140T, Bacillus akibai JCM 9157T, and Bacillus hemicellulosilyticus JCM 9152T.</title>
        <authorList>
            <person name="Yuki M."/>
            <person name="Oshima K."/>
            <person name="Suda W."/>
            <person name="Oshida Y."/>
            <person name="Kitamura K."/>
            <person name="Iida T."/>
            <person name="Hattori M."/>
            <person name="Ohkuma M."/>
        </authorList>
    </citation>
    <scope>NUCLEOTIDE SEQUENCE [LARGE SCALE GENOMIC DNA]</scope>
    <source>
        <strain evidence="2">JCM 9152</strain>
    </source>
</reference>
<dbReference type="AlphaFoldDB" id="W4QCE1"/>
<evidence type="ECO:0000313" key="2">
    <source>
        <dbReference type="EMBL" id="GAE29622.1"/>
    </source>
</evidence>
<dbReference type="InterPro" id="IPR024775">
    <property type="entry name" value="DinB-like"/>
</dbReference>
<dbReference type="InterPro" id="IPR034660">
    <property type="entry name" value="DinB/YfiT-like"/>
</dbReference>
<gene>
    <name evidence="2" type="ORF">JCM9152_990</name>
</gene>
<dbReference type="OrthoDB" id="2964295at2"/>
<proteinExistence type="predicted"/>
<accession>W4QCE1</accession>
<keyword evidence="3" id="KW-1185">Reference proteome</keyword>
<protein>
    <recommendedName>
        <fullName evidence="1">DinB-like domain-containing protein</fullName>
    </recommendedName>
</protein>
<dbReference type="STRING" id="1236971.JCM9152_990"/>
<evidence type="ECO:0000259" key="1">
    <source>
        <dbReference type="Pfam" id="PF12867"/>
    </source>
</evidence>
<feature type="domain" description="DinB-like" evidence="1">
    <location>
        <begin position="16"/>
        <end position="143"/>
    </location>
</feature>
<dbReference type="Pfam" id="PF12867">
    <property type="entry name" value="DinB_2"/>
    <property type="match status" value="1"/>
</dbReference>
<dbReference type="EMBL" id="BAUU01000005">
    <property type="protein sequence ID" value="GAE29622.1"/>
    <property type="molecule type" value="Genomic_DNA"/>
</dbReference>
<dbReference type="SUPFAM" id="SSF109854">
    <property type="entry name" value="DinB/YfiT-like putative metalloenzymes"/>
    <property type="match status" value="1"/>
</dbReference>
<dbReference type="Proteomes" id="UP000018895">
    <property type="component" value="Unassembled WGS sequence"/>
</dbReference>
<comment type="caution">
    <text evidence="2">The sequence shown here is derived from an EMBL/GenBank/DDBJ whole genome shotgun (WGS) entry which is preliminary data.</text>
</comment>
<name>W4QCE1_9BACI</name>
<dbReference type="Gene3D" id="1.20.120.450">
    <property type="entry name" value="dinb family like domain"/>
    <property type="match status" value="1"/>
</dbReference>
<organism evidence="2 3">
    <name type="scientific">Halalkalibacter hemicellulosilyticusJCM 9152</name>
    <dbReference type="NCBI Taxonomy" id="1236971"/>
    <lineage>
        <taxon>Bacteria</taxon>
        <taxon>Bacillati</taxon>
        <taxon>Bacillota</taxon>
        <taxon>Bacilli</taxon>
        <taxon>Bacillales</taxon>
        <taxon>Bacillaceae</taxon>
        <taxon>Halalkalibacter</taxon>
    </lineage>
</organism>
<dbReference type="RefSeq" id="WP_035341442.1">
    <property type="nucleotide sequence ID" value="NZ_BAUU01000005.1"/>
</dbReference>
<sequence>MNKQLIQFQQTMDEVKRLKEKSTEFLLQPIAKGKWSTKEVIAHMYYWDEYILKQMVPNLADGARLQAFPDHDEHNEKGLELVKDYTAEQVIDLFLETREKLVRELETVDDRIRFMIGAGKRRFSIESFVTIFVKHDAHHLKQIQKLERL</sequence>